<accession>A0A8S5SC31</accession>
<proteinExistence type="predicted"/>
<reference evidence="2" key="1">
    <citation type="journal article" date="2021" name="Proc. Natl. Acad. Sci. U.S.A.">
        <title>A Catalog of Tens of Thousands of Viruses from Human Metagenomes Reveals Hidden Associations with Chronic Diseases.</title>
        <authorList>
            <person name="Tisza M.J."/>
            <person name="Buck C.B."/>
        </authorList>
    </citation>
    <scope>NUCLEOTIDE SEQUENCE</scope>
    <source>
        <strain evidence="2">CtWhl2</strain>
    </source>
</reference>
<evidence type="ECO:0000259" key="1">
    <source>
        <dbReference type="PROSITE" id="PS50943"/>
    </source>
</evidence>
<dbReference type="PROSITE" id="PS50943">
    <property type="entry name" value="HTH_CROC1"/>
    <property type="match status" value="1"/>
</dbReference>
<sequence>MEIYGERRSKMSKVEKFGPRLKMLIDEKGITVRSLAKDLNVSVGVLSDWQNGNKTPRGDSIMKLTEYFGVTADYLLGLTDASTIDTDIRISCDTTRLSEKAVKILSSMEKSDVEKLSKLIEFYNTIR</sequence>
<dbReference type="EMBL" id="BK032568">
    <property type="protein sequence ID" value="DAF48387.1"/>
    <property type="molecule type" value="Genomic_DNA"/>
</dbReference>
<dbReference type="InterPro" id="IPR001387">
    <property type="entry name" value="Cro/C1-type_HTH"/>
</dbReference>
<dbReference type="GO" id="GO:0003677">
    <property type="term" value="F:DNA binding"/>
    <property type="evidence" value="ECO:0007669"/>
    <property type="project" value="InterPro"/>
</dbReference>
<name>A0A8S5SC31_9CAUD</name>
<organism evidence="2">
    <name type="scientific">Siphoviridae sp. ctWhl2</name>
    <dbReference type="NCBI Taxonomy" id="2827885"/>
    <lineage>
        <taxon>Viruses</taxon>
        <taxon>Duplodnaviria</taxon>
        <taxon>Heunggongvirae</taxon>
        <taxon>Uroviricota</taxon>
        <taxon>Caudoviricetes</taxon>
    </lineage>
</organism>
<evidence type="ECO:0000313" key="2">
    <source>
        <dbReference type="EMBL" id="DAF48387.1"/>
    </source>
</evidence>
<dbReference type="Gene3D" id="1.10.260.40">
    <property type="entry name" value="lambda repressor-like DNA-binding domains"/>
    <property type="match status" value="1"/>
</dbReference>
<dbReference type="SUPFAM" id="SSF47413">
    <property type="entry name" value="lambda repressor-like DNA-binding domains"/>
    <property type="match status" value="1"/>
</dbReference>
<dbReference type="CDD" id="cd00093">
    <property type="entry name" value="HTH_XRE"/>
    <property type="match status" value="1"/>
</dbReference>
<dbReference type="Pfam" id="PF01381">
    <property type="entry name" value="HTH_3"/>
    <property type="match status" value="1"/>
</dbReference>
<dbReference type="SMART" id="SM00530">
    <property type="entry name" value="HTH_XRE"/>
    <property type="match status" value="1"/>
</dbReference>
<protein>
    <submittedName>
        <fullName evidence="2">Helix-turn-helix domain protein</fullName>
    </submittedName>
</protein>
<feature type="domain" description="HTH cro/C1-type" evidence="1">
    <location>
        <begin position="21"/>
        <end position="75"/>
    </location>
</feature>
<dbReference type="InterPro" id="IPR010982">
    <property type="entry name" value="Lambda_DNA-bd_dom_sf"/>
</dbReference>